<dbReference type="PROSITE" id="PS50119">
    <property type="entry name" value="ZF_BBOX"/>
    <property type="match status" value="1"/>
</dbReference>
<protein>
    <recommendedName>
        <fullName evidence="10">Tripartite motif-containing protein 45</fullName>
    </recommendedName>
</protein>
<dbReference type="InterPro" id="IPR011042">
    <property type="entry name" value="6-blade_b-propeller_TolB-like"/>
</dbReference>
<dbReference type="PANTHER" id="PTHR25462">
    <property type="entry name" value="BONUS, ISOFORM C-RELATED"/>
    <property type="match status" value="1"/>
</dbReference>
<evidence type="ECO:0000259" key="7">
    <source>
        <dbReference type="PROSITE" id="PS50119"/>
    </source>
</evidence>
<feature type="domain" description="B box-type" evidence="7">
    <location>
        <begin position="97"/>
        <end position="147"/>
    </location>
</feature>
<reference evidence="8" key="1">
    <citation type="submission" date="2022-08" db="UniProtKB">
        <authorList>
            <consortium name="EnsemblMetazoa"/>
        </authorList>
    </citation>
    <scope>IDENTIFICATION</scope>
    <source>
        <strain evidence="8">05x7-T-G4-1.051#20</strain>
    </source>
</reference>
<dbReference type="Gene3D" id="3.30.160.60">
    <property type="entry name" value="Classic Zinc Finger"/>
    <property type="match status" value="1"/>
</dbReference>
<dbReference type="InterPro" id="IPR017907">
    <property type="entry name" value="Znf_RING_CS"/>
</dbReference>
<dbReference type="Proteomes" id="UP000005408">
    <property type="component" value="Unassembled WGS sequence"/>
</dbReference>
<dbReference type="Gene3D" id="2.120.10.30">
    <property type="entry name" value="TolB, C-terminal domain"/>
    <property type="match status" value="1"/>
</dbReference>
<keyword evidence="1" id="KW-0597">Phosphoprotein</keyword>
<accession>A0A8W8M739</accession>
<organism evidence="8 9">
    <name type="scientific">Magallana gigas</name>
    <name type="common">Pacific oyster</name>
    <name type="synonym">Crassostrea gigas</name>
    <dbReference type="NCBI Taxonomy" id="29159"/>
    <lineage>
        <taxon>Eukaryota</taxon>
        <taxon>Metazoa</taxon>
        <taxon>Spiralia</taxon>
        <taxon>Lophotrochozoa</taxon>
        <taxon>Mollusca</taxon>
        <taxon>Bivalvia</taxon>
        <taxon>Autobranchia</taxon>
        <taxon>Pteriomorphia</taxon>
        <taxon>Ostreida</taxon>
        <taxon>Ostreoidea</taxon>
        <taxon>Ostreidae</taxon>
        <taxon>Magallana</taxon>
    </lineage>
</organism>
<dbReference type="InterPro" id="IPR047153">
    <property type="entry name" value="TRIM45/56/19-like"/>
</dbReference>
<sequence>MADSSPSEKNFETDITTTCPICFESFKTPRILPCLHTFCHNCLSSYILSTCKNKESPVGFPCPLCRRFVPAPSFSVEVEKWTELIPVNKIIHTLSEKGDKLCDACKRADEEIEASDWCESCSELLCASCVKYHKRSAVSKNHSLIPIVTFNNVSEQNKKIESPYALCQEHNDRVEYLCVEHEELCCTRCAWNKHRKCTQIDGIEEVAENLRKKGKFATLSKEISEYEDTLVKTKSEGEDTIRYIDDTSDEIRKESTELRNKIVNHVDALLEDHLSELAQNVKQNKDNVAEIVAAVSDRHLLMAQYLQTLRDTELTPPSILVQDYLKIRRQFEHVTRSSPSKLRLKLHSHFSEDLTRILQVTKFSDIKTEIKSLPLRGIDLSCATMELICELNGCDGDVTGGCFLENGDIVLANRDSKQLLHYRNYELVQKVTIGMQPRDVVQQTPLFILVSEHHNLKGNVGQFDLNAFKNVEEILKRDNNVYSLALSLGFVYAACSDLILKLDSKGNVVQQYKVDNYTYSVAINNKNEVISSSCATHNVTVMDNSGKKMYLYTHEKLKWPYGLDVNFSGEIFVAGKHSNNIHVLTPTAELLKIYEVESPRCIKLKKTSYMCFVGSKTKTTKVYEFEKYLHR</sequence>
<name>A0A8W8M739_MAGGI</name>
<dbReference type="InterPro" id="IPR027370">
    <property type="entry name" value="Znf-RING_euk"/>
</dbReference>
<dbReference type="SUPFAM" id="SSF57845">
    <property type="entry name" value="B-box zinc-binding domain"/>
    <property type="match status" value="1"/>
</dbReference>
<dbReference type="PROSITE" id="PS50089">
    <property type="entry name" value="ZF_RING_2"/>
    <property type="match status" value="1"/>
</dbReference>
<dbReference type="SMART" id="SM00336">
    <property type="entry name" value="BBOX"/>
    <property type="match status" value="1"/>
</dbReference>
<dbReference type="InterPro" id="IPR001841">
    <property type="entry name" value="Znf_RING"/>
</dbReference>
<feature type="domain" description="RING-type" evidence="6">
    <location>
        <begin position="19"/>
        <end position="66"/>
    </location>
</feature>
<dbReference type="InterPro" id="IPR013083">
    <property type="entry name" value="Znf_RING/FYVE/PHD"/>
</dbReference>
<evidence type="ECO:0000256" key="5">
    <source>
        <dbReference type="PROSITE-ProRule" id="PRU00024"/>
    </source>
</evidence>
<evidence type="ECO:0000256" key="4">
    <source>
        <dbReference type="ARBA" id="ARBA00022833"/>
    </source>
</evidence>
<dbReference type="PANTHER" id="PTHR25462:SF296">
    <property type="entry name" value="MEIOTIC P26, ISOFORM F"/>
    <property type="match status" value="1"/>
</dbReference>
<evidence type="ECO:0000313" key="8">
    <source>
        <dbReference type="EnsemblMetazoa" id="G31668.1:cds"/>
    </source>
</evidence>
<evidence type="ECO:0000313" key="9">
    <source>
        <dbReference type="Proteomes" id="UP000005408"/>
    </source>
</evidence>
<evidence type="ECO:0000256" key="1">
    <source>
        <dbReference type="ARBA" id="ARBA00022553"/>
    </source>
</evidence>
<dbReference type="Gene3D" id="3.30.40.10">
    <property type="entry name" value="Zinc/RING finger domain, C3HC4 (zinc finger)"/>
    <property type="match status" value="1"/>
</dbReference>
<dbReference type="InterPro" id="IPR000315">
    <property type="entry name" value="Znf_B-box"/>
</dbReference>
<dbReference type="GO" id="GO:0008270">
    <property type="term" value="F:zinc ion binding"/>
    <property type="evidence" value="ECO:0007669"/>
    <property type="project" value="UniProtKB-KW"/>
</dbReference>
<dbReference type="SUPFAM" id="SSF101898">
    <property type="entry name" value="NHL repeat"/>
    <property type="match status" value="1"/>
</dbReference>
<evidence type="ECO:0000259" key="6">
    <source>
        <dbReference type="PROSITE" id="PS50089"/>
    </source>
</evidence>
<proteinExistence type="predicted"/>
<dbReference type="PROSITE" id="PS00518">
    <property type="entry name" value="ZF_RING_1"/>
    <property type="match status" value="1"/>
</dbReference>
<evidence type="ECO:0000256" key="2">
    <source>
        <dbReference type="ARBA" id="ARBA00022723"/>
    </source>
</evidence>
<dbReference type="EnsemblMetazoa" id="G31668.1">
    <property type="protein sequence ID" value="G31668.1:cds"/>
    <property type="gene ID" value="G31668"/>
</dbReference>
<keyword evidence="9" id="KW-1185">Reference proteome</keyword>
<dbReference type="SUPFAM" id="SSF57850">
    <property type="entry name" value="RING/U-box"/>
    <property type="match status" value="1"/>
</dbReference>
<evidence type="ECO:0008006" key="10">
    <source>
        <dbReference type="Google" id="ProtNLM"/>
    </source>
</evidence>
<evidence type="ECO:0000256" key="3">
    <source>
        <dbReference type="ARBA" id="ARBA00022771"/>
    </source>
</evidence>
<keyword evidence="2" id="KW-0479">Metal-binding</keyword>
<keyword evidence="4" id="KW-0862">Zinc</keyword>
<dbReference type="AlphaFoldDB" id="A0A8W8M739"/>
<keyword evidence="3 5" id="KW-0863">Zinc-finger</keyword>
<dbReference type="SMART" id="SM00184">
    <property type="entry name" value="RING"/>
    <property type="match status" value="1"/>
</dbReference>
<dbReference type="Pfam" id="PF13445">
    <property type="entry name" value="zf-RING_UBOX"/>
    <property type="match status" value="1"/>
</dbReference>